<evidence type="ECO:0000256" key="2">
    <source>
        <dbReference type="ARBA" id="ARBA00023043"/>
    </source>
</evidence>
<dbReference type="InterPro" id="IPR002110">
    <property type="entry name" value="Ankyrin_rpt"/>
</dbReference>
<organism evidence="4 5">
    <name type="scientific">Luteimonas aestuarii</name>
    <dbReference type="NCBI Taxonomy" id="453837"/>
    <lineage>
        <taxon>Bacteria</taxon>
        <taxon>Pseudomonadati</taxon>
        <taxon>Pseudomonadota</taxon>
        <taxon>Gammaproteobacteria</taxon>
        <taxon>Lysobacterales</taxon>
        <taxon>Lysobacteraceae</taxon>
        <taxon>Luteimonas</taxon>
    </lineage>
</organism>
<keyword evidence="1" id="KW-0677">Repeat</keyword>
<reference evidence="4 5" key="1">
    <citation type="submission" date="2019-03" db="EMBL/GenBank/DDBJ databases">
        <title>Luteimonas zhaokaii sp.nov., isolated from the rectal contents of Plateau pika in Yushu, Qinghai Province, China.</title>
        <authorList>
            <person name="Zhang G."/>
        </authorList>
    </citation>
    <scope>NUCLEOTIDE SEQUENCE [LARGE SCALE GENOMIC DNA]</scope>
    <source>
        <strain evidence="4 5">B9</strain>
    </source>
</reference>
<proteinExistence type="predicted"/>
<dbReference type="EMBL" id="SMTF01000001">
    <property type="protein sequence ID" value="TDK28597.1"/>
    <property type="molecule type" value="Genomic_DNA"/>
</dbReference>
<feature type="repeat" description="ANK" evidence="3">
    <location>
        <begin position="467"/>
        <end position="501"/>
    </location>
</feature>
<dbReference type="PROSITE" id="PS50297">
    <property type="entry name" value="ANK_REP_REGION"/>
    <property type="match status" value="5"/>
</dbReference>
<keyword evidence="5" id="KW-1185">Reference proteome</keyword>
<dbReference type="PRINTS" id="PR01415">
    <property type="entry name" value="ANKYRIN"/>
</dbReference>
<dbReference type="PANTHER" id="PTHR24166:SF48">
    <property type="entry name" value="PROTEIN VAPYRIN"/>
    <property type="match status" value="1"/>
</dbReference>
<dbReference type="InterPro" id="IPR036770">
    <property type="entry name" value="Ankyrin_rpt-contain_sf"/>
</dbReference>
<feature type="repeat" description="ANK" evidence="3">
    <location>
        <begin position="503"/>
        <end position="537"/>
    </location>
</feature>
<dbReference type="RefSeq" id="WP_133320417.1">
    <property type="nucleotide sequence ID" value="NZ_SMTF01000001.1"/>
</dbReference>
<feature type="repeat" description="ANK" evidence="3">
    <location>
        <begin position="401"/>
        <end position="433"/>
    </location>
</feature>
<name>A0A4R5U4E9_9GAMM</name>
<dbReference type="PANTHER" id="PTHR24166">
    <property type="entry name" value="ROLLING PEBBLES, ISOFORM B"/>
    <property type="match status" value="1"/>
</dbReference>
<evidence type="ECO:0000256" key="3">
    <source>
        <dbReference type="PROSITE-ProRule" id="PRU00023"/>
    </source>
</evidence>
<evidence type="ECO:0000256" key="1">
    <source>
        <dbReference type="ARBA" id="ARBA00022737"/>
    </source>
</evidence>
<keyword evidence="2 3" id="KW-0040">ANK repeat</keyword>
<dbReference type="Pfam" id="PF12796">
    <property type="entry name" value="Ank_2"/>
    <property type="match status" value="3"/>
</dbReference>
<feature type="repeat" description="ANK" evidence="3">
    <location>
        <begin position="71"/>
        <end position="105"/>
    </location>
</feature>
<comment type="caution">
    <text evidence="4">The sequence shown here is derived from an EMBL/GenBank/DDBJ whole genome shotgun (WGS) entry which is preliminary data.</text>
</comment>
<dbReference type="SMART" id="SM00248">
    <property type="entry name" value="ANK"/>
    <property type="match status" value="11"/>
</dbReference>
<feature type="repeat" description="ANK" evidence="3">
    <location>
        <begin position="434"/>
        <end position="466"/>
    </location>
</feature>
<dbReference type="SUPFAM" id="SSF48403">
    <property type="entry name" value="Ankyrin repeat"/>
    <property type="match status" value="2"/>
</dbReference>
<gene>
    <name evidence="4" type="ORF">E2F46_01570</name>
</gene>
<dbReference type="Proteomes" id="UP000294796">
    <property type="component" value="Unassembled WGS sequence"/>
</dbReference>
<evidence type="ECO:0000313" key="5">
    <source>
        <dbReference type="Proteomes" id="UP000294796"/>
    </source>
</evidence>
<dbReference type="OrthoDB" id="6020170at2"/>
<dbReference type="Gene3D" id="1.25.40.20">
    <property type="entry name" value="Ankyrin repeat-containing domain"/>
    <property type="match status" value="4"/>
</dbReference>
<dbReference type="AlphaFoldDB" id="A0A4R5U4E9"/>
<feature type="repeat" description="ANK" evidence="3">
    <location>
        <begin position="321"/>
        <end position="353"/>
    </location>
</feature>
<dbReference type="PROSITE" id="PS50088">
    <property type="entry name" value="ANK_REPEAT"/>
    <property type="match status" value="7"/>
</dbReference>
<protein>
    <submittedName>
        <fullName evidence="4">Uncharacterized protein</fullName>
    </submittedName>
</protein>
<feature type="repeat" description="ANK" evidence="3">
    <location>
        <begin position="353"/>
        <end position="385"/>
    </location>
</feature>
<dbReference type="InterPro" id="IPR050889">
    <property type="entry name" value="Dendritic_Spine_Reg/Scaffold"/>
</dbReference>
<accession>A0A4R5U4E9</accession>
<sequence>MDAEAEIGSISQIHEAVWRGDMDKVEVLLASGVKPDSHSMICAARSDQPGMLAKLLASGGDPNADAPGTFGRETPLHVAIFSSYSAEDKVTVLLEAGANPDSSAVFNATKFASAEILAKLLSAGGDPNAELDEELALDIAIDANDLMKVTLLVDAGAKPDSYSMINAAETAHADILVQLLSAGGDPNARPHNNTPLDAAILADDLAKVSALLEAGAKPDSNSMISAADSAQVGILAKLLSAGGDPNASDCYGLDRSPLTQAVCRSDMEKVSLLLQFGANPSPSAMTEAARDSDPSILSKLLVAGGDPNKNVVGNMPSGSADYHGPLHCAAYHGNAETLALLLKAGADPNLEIGGTFALHWACLSKKAEVVELLIEAGADPNARCIADYPYAQGRRYLYYKEGDAPIDLLGSNSSVEVLDVLLKAGVDPNSSDVSGLSALHRAALKGSDALVARLLEAGVDPNQPRSDGEAPLHVAASEGHYHSDVVEALLAAGADSNRAAVKDGATPLHRAAAATGTSKYLLSVLIAGGANVLLEDNEKNRPSSYTEREEILTFLLTAEAHKRQQLLEARLPTVNEWAPPKRQGNDGPRMVIGGAVWNPLEEVQAQPAAVQEAPRQRMRL</sequence>
<evidence type="ECO:0000313" key="4">
    <source>
        <dbReference type="EMBL" id="TDK28597.1"/>
    </source>
</evidence>